<keyword evidence="8" id="KW-0732">Signal</keyword>
<keyword evidence="3 7" id="KW-0479">Metal-binding</keyword>
<dbReference type="SUPFAM" id="SSF55486">
    <property type="entry name" value="Metalloproteases ('zincins'), catalytic domain"/>
    <property type="match status" value="1"/>
</dbReference>
<sequence length="716" mass="78721">MRKSVIFTAVTAALLLGACSENSAVNSEATNAVAAKAASTPAQIDATNVLLSKSPLQDQAPQFNLIKSSDYAPAFAQGIKEHEAEIAAIIGNKQAPTFENTILAMETSGGLLTRVSRTFFNLAGLISDDNFQKTEADLAPKLSAHRDNIYLDPSLFARVETVYQQRDTLNAEDKRLVEFYYEQFVRAGAKLSDADKAQMRDFNAELATLATEFSQNSLKSFKDDVIVVTDKAQLDGLSDSEIATLAAAAQAAGKTGYLITLVNTTRQPILASLNNRELRQKVWETSAHRAVASNGPLIVKMAQLRAKKANLLGFDTWAAYAVADQMAKTPSAVYEILDDLAPKALAHAKADAADIQAEIKKAGGNFELQPWDWAYYAEKVRQQKYALDESSIKPYFEFNSVLKDGLFFAMNKLYGISIKPRTDLPVWHSDVLAFEVFDKDNSSIGLFYLDPYAREGKGGGAWMDEFVTQSGLLGTKPVVYNALNIPKPADGPTLMTFDEVTTMFHEFGHAVHGLFSKVKYPSVAGTSTARDFVEFPSQVNEDWNIDPAVIANYAKHYQTGEPIPKALLDKILASNKFGQGFDTVEYLAAALLDMEWHSIGADTQIKDVEQFEHQVLAKHGLDFAPIPPRYKSSYFSHAFSGGYSAGYYAYLWTEVFAADAFAYMGQHGGLKAENGDKFREAVLSKGNSEDLMQNYIHFTGQKPTTDALLKRRGLVD</sequence>
<keyword evidence="2 7" id="KW-0645">Protease</keyword>
<evidence type="ECO:0000313" key="10">
    <source>
        <dbReference type="EMBL" id="MDV5391304.1"/>
    </source>
</evidence>
<dbReference type="GO" id="GO:0005829">
    <property type="term" value="C:cytosol"/>
    <property type="evidence" value="ECO:0007669"/>
    <property type="project" value="TreeGrafter"/>
</dbReference>
<dbReference type="InterPro" id="IPR001567">
    <property type="entry name" value="Pept_M3A_M3B_dom"/>
</dbReference>
<protein>
    <submittedName>
        <fullName evidence="10">M3 family metallopeptidase</fullName>
        <ecNumber evidence="10">3.4.24.-</ecNumber>
    </submittedName>
</protein>
<keyword evidence="4 7" id="KW-0378">Hydrolase</keyword>
<evidence type="ECO:0000256" key="7">
    <source>
        <dbReference type="RuleBase" id="RU003435"/>
    </source>
</evidence>
<feature type="domain" description="Peptidase M3A/M3B catalytic" evidence="9">
    <location>
        <begin position="270"/>
        <end position="713"/>
    </location>
</feature>
<comment type="caution">
    <text evidence="10">The sequence shown here is derived from an EMBL/GenBank/DDBJ whole genome shotgun (WGS) entry which is preliminary data.</text>
</comment>
<dbReference type="Pfam" id="PF01432">
    <property type="entry name" value="Peptidase_M3"/>
    <property type="match status" value="1"/>
</dbReference>
<evidence type="ECO:0000256" key="4">
    <source>
        <dbReference type="ARBA" id="ARBA00022801"/>
    </source>
</evidence>
<proteinExistence type="inferred from homology"/>
<dbReference type="Proteomes" id="UP001187859">
    <property type="component" value="Unassembled WGS sequence"/>
</dbReference>
<evidence type="ECO:0000256" key="3">
    <source>
        <dbReference type="ARBA" id="ARBA00022723"/>
    </source>
</evidence>
<evidence type="ECO:0000256" key="6">
    <source>
        <dbReference type="ARBA" id="ARBA00023049"/>
    </source>
</evidence>
<dbReference type="GO" id="GO:0004180">
    <property type="term" value="F:carboxypeptidase activity"/>
    <property type="evidence" value="ECO:0007669"/>
    <property type="project" value="TreeGrafter"/>
</dbReference>
<dbReference type="PANTHER" id="PTHR43660:SF1">
    <property type="entry name" value="DIPEPTIDYL CARBOXYPEPTIDASE"/>
    <property type="match status" value="1"/>
</dbReference>
<evidence type="ECO:0000256" key="1">
    <source>
        <dbReference type="ARBA" id="ARBA00006040"/>
    </source>
</evidence>
<accession>A0AAE4Q0K0</accession>
<dbReference type="Gene3D" id="3.40.390.10">
    <property type="entry name" value="Collagenase (Catalytic Domain)"/>
    <property type="match status" value="1"/>
</dbReference>
<feature type="chain" id="PRO_5041968819" evidence="8">
    <location>
        <begin position="24"/>
        <end position="716"/>
    </location>
</feature>
<dbReference type="PANTHER" id="PTHR43660">
    <property type="entry name" value="DIPEPTIDYL CARBOXYPEPTIDASE"/>
    <property type="match status" value="1"/>
</dbReference>
<dbReference type="EMBL" id="JASGOQ010000001">
    <property type="protein sequence ID" value="MDV5391304.1"/>
    <property type="molecule type" value="Genomic_DNA"/>
</dbReference>
<dbReference type="InterPro" id="IPR045090">
    <property type="entry name" value="Pept_M3A_M3B"/>
</dbReference>
<dbReference type="PROSITE" id="PS51257">
    <property type="entry name" value="PROKAR_LIPOPROTEIN"/>
    <property type="match status" value="1"/>
</dbReference>
<dbReference type="InterPro" id="IPR034005">
    <property type="entry name" value="M3A_DCP"/>
</dbReference>
<evidence type="ECO:0000313" key="11">
    <source>
        <dbReference type="Proteomes" id="UP001187859"/>
    </source>
</evidence>
<evidence type="ECO:0000256" key="5">
    <source>
        <dbReference type="ARBA" id="ARBA00022833"/>
    </source>
</evidence>
<keyword evidence="5 7" id="KW-0862">Zinc</keyword>
<evidence type="ECO:0000256" key="8">
    <source>
        <dbReference type="SAM" id="SignalP"/>
    </source>
</evidence>
<dbReference type="GO" id="GO:0046872">
    <property type="term" value="F:metal ion binding"/>
    <property type="evidence" value="ECO:0007669"/>
    <property type="project" value="UniProtKB-UniRule"/>
</dbReference>
<dbReference type="AlphaFoldDB" id="A0AAE4Q0K0"/>
<comment type="similarity">
    <text evidence="1 7">Belongs to the peptidase M3 family.</text>
</comment>
<dbReference type="GO" id="GO:0004222">
    <property type="term" value="F:metalloendopeptidase activity"/>
    <property type="evidence" value="ECO:0007669"/>
    <property type="project" value="InterPro"/>
</dbReference>
<feature type="signal peptide" evidence="8">
    <location>
        <begin position="1"/>
        <end position="23"/>
    </location>
</feature>
<dbReference type="EC" id="3.4.24.-" evidence="10"/>
<comment type="cofactor">
    <cofactor evidence="7">
        <name>Zn(2+)</name>
        <dbReference type="ChEBI" id="CHEBI:29105"/>
    </cofactor>
    <text evidence="7">Binds 1 zinc ion.</text>
</comment>
<dbReference type="InterPro" id="IPR024079">
    <property type="entry name" value="MetalloPept_cat_dom_sf"/>
</dbReference>
<dbReference type="InterPro" id="IPR024077">
    <property type="entry name" value="Neurolysin/TOP_dom2"/>
</dbReference>
<dbReference type="Gene3D" id="1.10.1370.40">
    <property type="match status" value="1"/>
</dbReference>
<dbReference type="Gene3D" id="1.10.1370.10">
    <property type="entry name" value="Neurolysin, domain 3"/>
    <property type="match status" value="1"/>
</dbReference>
<dbReference type="CDD" id="cd06456">
    <property type="entry name" value="M3A_DCP"/>
    <property type="match status" value="1"/>
</dbReference>
<reference evidence="10" key="1">
    <citation type="submission" date="2023-05" db="EMBL/GenBank/DDBJ databases">
        <title>Colonisation of extended spectrum b-lactamase- and carbapenemase-producing bacteria on hospital surfaces from low- and middle-income countries.</title>
        <authorList>
            <person name="Nieto-Rosado M."/>
            <person name="Sands K."/>
            <person name="Iregbu K."/>
            <person name="Zahra R."/>
            <person name="Mazarati J.B."/>
            <person name="Mehtar S."/>
            <person name="Barnards-Group B."/>
            <person name="Walsh T.R."/>
        </authorList>
    </citation>
    <scope>NUCLEOTIDE SEQUENCE</scope>
    <source>
        <strain evidence="10">PP-E493</strain>
    </source>
</reference>
<evidence type="ECO:0000259" key="9">
    <source>
        <dbReference type="Pfam" id="PF01432"/>
    </source>
</evidence>
<dbReference type="FunFam" id="3.40.390.10:FF:000009">
    <property type="entry name" value="Oligopeptidase A"/>
    <property type="match status" value="1"/>
</dbReference>
<dbReference type="GO" id="GO:0006508">
    <property type="term" value="P:proteolysis"/>
    <property type="evidence" value="ECO:0007669"/>
    <property type="project" value="UniProtKB-KW"/>
</dbReference>
<evidence type="ECO:0000256" key="2">
    <source>
        <dbReference type="ARBA" id="ARBA00022670"/>
    </source>
</evidence>
<name>A0AAE4Q0K0_9GAMM</name>
<keyword evidence="6 7" id="KW-0482">Metalloprotease</keyword>
<organism evidence="10 11">
    <name type="scientific">Shewanella xiamenensis</name>
    <dbReference type="NCBI Taxonomy" id="332186"/>
    <lineage>
        <taxon>Bacteria</taxon>
        <taxon>Pseudomonadati</taxon>
        <taxon>Pseudomonadota</taxon>
        <taxon>Gammaproteobacteria</taxon>
        <taxon>Alteromonadales</taxon>
        <taxon>Shewanellaceae</taxon>
        <taxon>Shewanella</taxon>
    </lineage>
</organism>
<dbReference type="RefSeq" id="WP_169548127.1">
    <property type="nucleotide sequence ID" value="NZ_JAOCID010000040.1"/>
</dbReference>
<gene>
    <name evidence="10" type="ORF">QM089_13865</name>
</gene>